<evidence type="ECO:0000256" key="2">
    <source>
        <dbReference type="SAM" id="MobiDB-lite"/>
    </source>
</evidence>
<dbReference type="Proteomes" id="UP000266841">
    <property type="component" value="Unassembled WGS sequence"/>
</dbReference>
<dbReference type="PANTHER" id="PTHR24111:SF0">
    <property type="entry name" value="LEUCINE-RICH REPEAT-CONTAINING PROTEIN"/>
    <property type="match status" value="1"/>
</dbReference>
<dbReference type="EMBL" id="AGNL01048512">
    <property type="protein sequence ID" value="EJK45451.1"/>
    <property type="molecule type" value="Genomic_DNA"/>
</dbReference>
<dbReference type="SUPFAM" id="SSF52047">
    <property type="entry name" value="RNI-like"/>
    <property type="match status" value="1"/>
</dbReference>
<comment type="caution">
    <text evidence="4">The sequence shown here is derived from an EMBL/GenBank/DDBJ whole genome shotgun (WGS) entry which is preliminary data.</text>
</comment>
<evidence type="ECO:0000256" key="3">
    <source>
        <dbReference type="SAM" id="Phobius"/>
    </source>
</evidence>
<keyword evidence="3" id="KW-1133">Transmembrane helix</keyword>
<evidence type="ECO:0000256" key="1">
    <source>
        <dbReference type="ARBA" id="ARBA00022737"/>
    </source>
</evidence>
<dbReference type="AlphaFoldDB" id="K0R967"/>
<dbReference type="Gene3D" id="3.80.10.10">
    <property type="entry name" value="Ribonuclease Inhibitor"/>
    <property type="match status" value="1"/>
</dbReference>
<dbReference type="OrthoDB" id="272549at2759"/>
<feature type="transmembrane region" description="Helical" evidence="3">
    <location>
        <begin position="811"/>
        <end position="829"/>
    </location>
</feature>
<keyword evidence="3" id="KW-0472">Membrane</keyword>
<keyword evidence="1" id="KW-0677">Repeat</keyword>
<name>K0R967_THAOC</name>
<evidence type="ECO:0000313" key="4">
    <source>
        <dbReference type="EMBL" id="EJK45451.1"/>
    </source>
</evidence>
<gene>
    <name evidence="4" type="ORF">THAOC_35933</name>
</gene>
<feature type="compositionally biased region" description="Basic and acidic residues" evidence="2">
    <location>
        <begin position="1"/>
        <end position="20"/>
    </location>
</feature>
<evidence type="ECO:0000313" key="5">
    <source>
        <dbReference type="Proteomes" id="UP000266841"/>
    </source>
</evidence>
<feature type="region of interest" description="Disordered" evidence="2">
    <location>
        <begin position="581"/>
        <end position="626"/>
    </location>
</feature>
<keyword evidence="5" id="KW-1185">Reference proteome</keyword>
<feature type="region of interest" description="Disordered" evidence="2">
    <location>
        <begin position="503"/>
        <end position="530"/>
    </location>
</feature>
<reference evidence="4 5" key="1">
    <citation type="journal article" date="2012" name="Genome Biol.">
        <title>Genome and low-iron response of an oceanic diatom adapted to chronic iron limitation.</title>
        <authorList>
            <person name="Lommer M."/>
            <person name="Specht M."/>
            <person name="Roy A.S."/>
            <person name="Kraemer L."/>
            <person name="Andreson R."/>
            <person name="Gutowska M.A."/>
            <person name="Wolf J."/>
            <person name="Bergner S.V."/>
            <person name="Schilhabel M.B."/>
            <person name="Klostermeier U.C."/>
            <person name="Beiko R.G."/>
            <person name="Rosenstiel P."/>
            <person name="Hippler M."/>
            <person name="Laroche J."/>
        </authorList>
    </citation>
    <scope>NUCLEOTIDE SEQUENCE [LARGE SCALE GENOMIC DNA]</scope>
    <source>
        <strain evidence="4 5">CCMP1005</strain>
    </source>
</reference>
<organism evidence="4 5">
    <name type="scientific">Thalassiosira oceanica</name>
    <name type="common">Marine diatom</name>
    <dbReference type="NCBI Taxonomy" id="159749"/>
    <lineage>
        <taxon>Eukaryota</taxon>
        <taxon>Sar</taxon>
        <taxon>Stramenopiles</taxon>
        <taxon>Ochrophyta</taxon>
        <taxon>Bacillariophyta</taxon>
        <taxon>Coscinodiscophyceae</taxon>
        <taxon>Thalassiosirophycidae</taxon>
        <taxon>Thalassiosirales</taxon>
        <taxon>Thalassiosiraceae</taxon>
        <taxon>Thalassiosira</taxon>
    </lineage>
</organism>
<feature type="region of interest" description="Disordered" evidence="2">
    <location>
        <begin position="641"/>
        <end position="666"/>
    </location>
</feature>
<feature type="compositionally biased region" description="Basic and acidic residues" evidence="2">
    <location>
        <begin position="598"/>
        <end position="609"/>
    </location>
</feature>
<accession>K0R967</accession>
<feature type="compositionally biased region" description="Low complexity" evidence="2">
    <location>
        <begin position="22"/>
        <end position="33"/>
    </location>
</feature>
<dbReference type="InterPro" id="IPR052201">
    <property type="entry name" value="LRR-containing_regulator"/>
</dbReference>
<sequence length="831" mass="91229">MEDKAEVPLDQEQKAKEEQNRSGSAASSQTGQSNPQGGSALTSPPEGLRKDERMDEDENDILPPGEVSTSTRNLKVSYLTQDDDSTVRSTITAPAERKATAMIKLRVWDPAHPHNRGKAMVATNVQLPANMISTAGAQHESGISSLDISTQRIDQLLLSSVKEEPDKPSTRGDSYFDALENVEFSLLGQSTIDINDGRQIMPQHEQLEVGGKISIRTSLADALTQGSGMSVASTASMGVYSAMKRPASWKVGNSAHLEPVQMLSIERISGFRDLRFQIKHNSPNLHELVLDGLPPNSINLLDFETLMDALGQNESIKRLSMRNSNVTDEMASSLALALVKNTNLTQLSLENNLLTNESAKNLYMVLNQNNSTLRLLDLTGNGRMDDDTIEAMDHFMEQRALKRTLRNGAEKARRAARGMLPGPTLEEDNIDAFGLVTVVCLQSVIDGTFESDEDPSSEKRGVKLDSLVETSDQRAFESATSDKIASFEPYTGEHSRDYTATMKAQECHSESDSHYRQSRPGAFSSSLGSSFDERLARKTSGKYRPSPYTQLDGSRNTIAFDYAHSANSSISSRSTFRSKAVVTDLDPQKNQQFDESDEVRQTADRDEARPVTFADSTAETSHPRMWVGENHEALSAQRYASTPTLASRHDAPVCPPPRRTTLDISGADYIDMDKTNEIELRRQLATEGGAVGAYQINEVAPSRQNRLSGNSSGRGARRGRVGRSESARMRRLAEIQGSDAPGSGSTAIMNASNNTAGQLTVEDRNDVVFDAEIQRTDDFERSRRESMYSKSLRSLGLDEEEGTLTDRIVCGGMIMLLIGLLVLVVIFMLQK</sequence>
<feature type="region of interest" description="Disordered" evidence="2">
    <location>
        <begin position="701"/>
        <end position="728"/>
    </location>
</feature>
<dbReference type="PANTHER" id="PTHR24111">
    <property type="entry name" value="LEUCINE-RICH REPEAT-CONTAINING PROTEIN 34"/>
    <property type="match status" value="1"/>
</dbReference>
<dbReference type="OMA" id="NTSITRC"/>
<proteinExistence type="predicted"/>
<dbReference type="eggNOG" id="ENOG502RW2A">
    <property type="taxonomic scope" value="Eukaryota"/>
</dbReference>
<feature type="region of interest" description="Disordered" evidence="2">
    <location>
        <begin position="1"/>
        <end position="73"/>
    </location>
</feature>
<feature type="compositionally biased region" description="Basic and acidic residues" evidence="2">
    <location>
        <begin position="505"/>
        <end position="515"/>
    </location>
</feature>
<keyword evidence="3" id="KW-0812">Transmembrane</keyword>
<protein>
    <submittedName>
        <fullName evidence="4">Uncharacterized protein</fullName>
    </submittedName>
</protein>
<dbReference type="InterPro" id="IPR032675">
    <property type="entry name" value="LRR_dom_sf"/>
</dbReference>
<feature type="compositionally biased region" description="Low complexity" evidence="2">
    <location>
        <begin position="702"/>
        <end position="714"/>
    </location>
</feature>